<name>D3BI76_HETP5</name>
<dbReference type="RefSeq" id="XP_020431100.1">
    <property type="nucleotide sequence ID" value="XM_020579261.1"/>
</dbReference>
<dbReference type="EMBL" id="ADBJ01000037">
    <property type="protein sequence ID" value="EFA78976.1"/>
    <property type="molecule type" value="Genomic_DNA"/>
</dbReference>
<dbReference type="InterPro" id="IPR036426">
    <property type="entry name" value="Bulb-type_lectin_dom_sf"/>
</dbReference>
<sequence>MTNGRYIIQESVSSLCLQLNIVSNIVEFKTCNPLNQNQIWKYPSSVLVESSKSIPLFPGACLDSLGLKCPTTLPEGRSLKTSSSSLTINSQGNGYLSLKYGGSEVYSVGVASSSGPYSITIQSDGNVVLNGKSGTYAAVGCWNLGGQYLNLLDNNLYGIPYGMIVQNNQNKMIWSKLGYPTSFRIALIPGSFIDKLDTTNNYLGVDQFITNGREYLTIRKTASGDSYGAYLFPQNPKYSTTTVSTALWKKEFPEVFKEDLRIYVHYEGDNTTSLCLVNTIRKSMICGTFFTGNTPSFESSRYLQLPAPGSDKSTDWAIVLRSGTGSLTFGYFGNSKTSGNFALQPSVNNLYQSRFLSLQISQNKYSLKNVFSNQIIQESPANLQLCENDFRLGTFSRYIVMYDSTTTCSINAKTMINSRISSLSSGLPVNLTSIAFNETFNEELFTGCLPPNLKKLFTADFHFHCSSIYSSELCASVDQLSYDIFSCK</sequence>
<organism evidence="1 2">
    <name type="scientific">Heterostelium pallidum (strain ATCC 26659 / Pp 5 / PN500)</name>
    <name type="common">Cellular slime mold</name>
    <name type="synonym">Polysphondylium pallidum</name>
    <dbReference type="NCBI Taxonomy" id="670386"/>
    <lineage>
        <taxon>Eukaryota</taxon>
        <taxon>Amoebozoa</taxon>
        <taxon>Evosea</taxon>
        <taxon>Eumycetozoa</taxon>
        <taxon>Dictyostelia</taxon>
        <taxon>Acytosteliales</taxon>
        <taxon>Acytosteliaceae</taxon>
        <taxon>Heterostelium</taxon>
    </lineage>
</organism>
<dbReference type="Gene3D" id="2.90.10.10">
    <property type="entry name" value="Bulb-type lectin domain"/>
    <property type="match status" value="1"/>
</dbReference>
<evidence type="ECO:0000313" key="2">
    <source>
        <dbReference type="Proteomes" id="UP000001396"/>
    </source>
</evidence>
<accession>D3BI76</accession>
<comment type="caution">
    <text evidence="1">The sequence shown here is derived from an EMBL/GenBank/DDBJ whole genome shotgun (WGS) entry which is preliminary data.</text>
</comment>
<dbReference type="InterPro" id="IPR008615">
    <property type="entry name" value="FNIP"/>
</dbReference>
<dbReference type="InParanoid" id="D3BI76"/>
<dbReference type="SUPFAM" id="SSF51110">
    <property type="entry name" value="alpha-D-mannose-specific plant lectins"/>
    <property type="match status" value="1"/>
</dbReference>
<dbReference type="GeneID" id="31363924"/>
<dbReference type="PROSITE" id="PS50231">
    <property type="entry name" value="RICIN_B_LECTIN"/>
    <property type="match status" value="1"/>
</dbReference>
<keyword evidence="2" id="KW-1185">Reference proteome</keyword>
<reference evidence="1 2" key="1">
    <citation type="journal article" date="2011" name="Genome Res.">
        <title>Phylogeny-wide analysis of social amoeba genomes highlights ancient origins for complex intercellular communication.</title>
        <authorList>
            <person name="Heidel A.J."/>
            <person name="Lawal H.M."/>
            <person name="Felder M."/>
            <person name="Schilde C."/>
            <person name="Helps N.R."/>
            <person name="Tunggal B."/>
            <person name="Rivero F."/>
            <person name="John U."/>
            <person name="Schleicher M."/>
            <person name="Eichinger L."/>
            <person name="Platzer M."/>
            <person name="Noegel A.A."/>
            <person name="Schaap P."/>
            <person name="Gloeckner G."/>
        </authorList>
    </citation>
    <scope>NUCLEOTIDE SEQUENCE [LARGE SCALE GENOMIC DNA]</scope>
    <source>
        <strain evidence="2">ATCC 26659 / Pp 5 / PN500</strain>
    </source>
</reference>
<evidence type="ECO:0000313" key="1">
    <source>
        <dbReference type="EMBL" id="EFA78976.1"/>
    </source>
</evidence>
<gene>
    <name evidence="1" type="ORF">PPL_08444</name>
</gene>
<dbReference type="Pfam" id="PF05725">
    <property type="entry name" value="FNIP"/>
    <property type="match status" value="1"/>
</dbReference>
<proteinExistence type="predicted"/>
<dbReference type="AlphaFoldDB" id="D3BI76"/>
<protein>
    <submittedName>
        <fullName evidence="1">Uncharacterized protein</fullName>
    </submittedName>
</protein>
<dbReference type="Proteomes" id="UP000001396">
    <property type="component" value="Unassembled WGS sequence"/>
</dbReference>